<feature type="transmembrane region" description="Helical" evidence="2">
    <location>
        <begin position="123"/>
        <end position="143"/>
    </location>
</feature>
<dbReference type="WBParaSite" id="MCU_001037-RA">
    <property type="protein sequence ID" value="MCU_001037-RA"/>
    <property type="gene ID" value="MCU_001037"/>
</dbReference>
<feature type="transmembrane region" description="Helical" evidence="2">
    <location>
        <begin position="29"/>
        <end position="52"/>
    </location>
</feature>
<feature type="compositionally biased region" description="Basic and acidic residues" evidence="1">
    <location>
        <begin position="15"/>
        <end position="25"/>
    </location>
</feature>
<feature type="region of interest" description="Disordered" evidence="1">
    <location>
        <begin position="1"/>
        <end position="25"/>
    </location>
</feature>
<protein>
    <submittedName>
        <fullName evidence="3">Transmembrane protein</fullName>
    </submittedName>
</protein>
<reference evidence="3" key="1">
    <citation type="submission" date="2019-11" db="UniProtKB">
        <authorList>
            <consortium name="WormBaseParasite"/>
        </authorList>
    </citation>
    <scope>IDENTIFICATION</scope>
</reference>
<organism evidence="3">
    <name type="scientific">Mesocestoides corti</name>
    <name type="common">Flatworm</name>
    <dbReference type="NCBI Taxonomy" id="53468"/>
    <lineage>
        <taxon>Eukaryota</taxon>
        <taxon>Metazoa</taxon>
        <taxon>Spiralia</taxon>
        <taxon>Lophotrochozoa</taxon>
        <taxon>Platyhelminthes</taxon>
        <taxon>Cestoda</taxon>
        <taxon>Eucestoda</taxon>
        <taxon>Cyclophyllidea</taxon>
        <taxon>Mesocestoididae</taxon>
        <taxon>Mesocestoides</taxon>
    </lineage>
</organism>
<name>A0A5K3ELB0_MESCO</name>
<proteinExistence type="predicted"/>
<accession>A0A5K3ELB0</accession>
<dbReference type="AlphaFoldDB" id="A0A5K3ELB0"/>
<evidence type="ECO:0000313" key="3">
    <source>
        <dbReference type="WBParaSite" id="MCU_001037-RA"/>
    </source>
</evidence>
<keyword evidence="2" id="KW-1133">Transmembrane helix</keyword>
<keyword evidence="2" id="KW-0472">Membrane</keyword>
<keyword evidence="2" id="KW-0812">Transmembrane</keyword>
<feature type="compositionally biased region" description="Polar residues" evidence="1">
    <location>
        <begin position="1"/>
        <end position="13"/>
    </location>
</feature>
<evidence type="ECO:0000256" key="2">
    <source>
        <dbReference type="SAM" id="Phobius"/>
    </source>
</evidence>
<sequence length="146" mass="16641">MKETCTTEQTLLTNHKPEPPVRRGPSESITLATPIIYVLHLIHVLLWLAANLPRMPLERRETEYWLKLVWSNMSARLYVATVEYPNPSMKETGTTKEALLTNQKPEPRVSHLPSESATLATPLIIYCSSIVSFSGWLLIFLACHWN</sequence>
<evidence type="ECO:0000256" key="1">
    <source>
        <dbReference type="SAM" id="MobiDB-lite"/>
    </source>
</evidence>